<dbReference type="Proteomes" id="UP001274896">
    <property type="component" value="Unassembled WGS sequence"/>
</dbReference>
<dbReference type="EMBL" id="JAUCMX010000004">
    <property type="protein sequence ID" value="KAK3548691.1"/>
    <property type="molecule type" value="Genomic_DNA"/>
</dbReference>
<reference evidence="3" key="1">
    <citation type="submission" date="2023-06" db="EMBL/GenBank/DDBJ databases">
        <title>Male Hemibagrus guttatus genome.</title>
        <authorList>
            <person name="Bian C."/>
        </authorList>
    </citation>
    <scope>NUCLEOTIDE SEQUENCE</scope>
    <source>
        <strain evidence="3">Male_cb2023</strain>
        <tissue evidence="3">Muscle</tissue>
    </source>
</reference>
<dbReference type="SMART" id="SM00256">
    <property type="entry name" value="FBOX"/>
    <property type="match status" value="1"/>
</dbReference>
<dbReference type="InterPro" id="IPR001810">
    <property type="entry name" value="F-box_dom"/>
</dbReference>
<gene>
    <name evidence="3" type="ORF">QTP70_016439</name>
</gene>
<dbReference type="Gene3D" id="1.20.1280.50">
    <property type="match status" value="1"/>
</dbReference>
<name>A0AAE0RBC3_9TELE</name>
<protein>
    <recommendedName>
        <fullName evidence="2">F-box domain-containing protein</fullName>
    </recommendedName>
</protein>
<evidence type="ECO:0000259" key="2">
    <source>
        <dbReference type="PROSITE" id="PS50181"/>
    </source>
</evidence>
<keyword evidence="4" id="KW-1185">Reference proteome</keyword>
<evidence type="ECO:0000313" key="4">
    <source>
        <dbReference type="Proteomes" id="UP001274896"/>
    </source>
</evidence>
<sequence length="194" mass="22862">MASLLPELLFEISGRAPSACKDYYHLTVTKTEVIWRWWKISLRMKQNALPGERKHSHNVFLNDSRLQHHVGVVFGSNILEYTLGLCEGRFDYLERLSDKLLLRILSHLSYQDICHLSQTSHRFKKLCDSEELWEQEMRRCGTDLTPEIETMAKMCGWRRIYTTLYHSTAQHGSEADQHEDMEKDEDEFEPQESL</sequence>
<evidence type="ECO:0000256" key="1">
    <source>
        <dbReference type="SAM" id="MobiDB-lite"/>
    </source>
</evidence>
<dbReference type="Pfam" id="PF00646">
    <property type="entry name" value="F-box"/>
    <property type="match status" value="1"/>
</dbReference>
<feature type="domain" description="F-box" evidence="2">
    <location>
        <begin position="90"/>
        <end position="136"/>
    </location>
</feature>
<organism evidence="3 4">
    <name type="scientific">Hemibagrus guttatus</name>
    <dbReference type="NCBI Taxonomy" id="175788"/>
    <lineage>
        <taxon>Eukaryota</taxon>
        <taxon>Metazoa</taxon>
        <taxon>Chordata</taxon>
        <taxon>Craniata</taxon>
        <taxon>Vertebrata</taxon>
        <taxon>Euteleostomi</taxon>
        <taxon>Actinopterygii</taxon>
        <taxon>Neopterygii</taxon>
        <taxon>Teleostei</taxon>
        <taxon>Ostariophysi</taxon>
        <taxon>Siluriformes</taxon>
        <taxon>Bagridae</taxon>
        <taxon>Hemibagrus</taxon>
    </lineage>
</organism>
<dbReference type="SUPFAM" id="SSF81383">
    <property type="entry name" value="F-box domain"/>
    <property type="match status" value="1"/>
</dbReference>
<dbReference type="CDD" id="cd22106">
    <property type="entry name" value="F-box_FBXO36"/>
    <property type="match status" value="1"/>
</dbReference>
<evidence type="ECO:0000313" key="3">
    <source>
        <dbReference type="EMBL" id="KAK3548691.1"/>
    </source>
</evidence>
<comment type="caution">
    <text evidence="3">The sequence shown here is derived from an EMBL/GenBank/DDBJ whole genome shotgun (WGS) entry which is preliminary data.</text>
</comment>
<feature type="region of interest" description="Disordered" evidence="1">
    <location>
        <begin position="171"/>
        <end position="194"/>
    </location>
</feature>
<dbReference type="PROSITE" id="PS50181">
    <property type="entry name" value="FBOX"/>
    <property type="match status" value="1"/>
</dbReference>
<dbReference type="AlphaFoldDB" id="A0AAE0RBC3"/>
<dbReference type="InterPro" id="IPR036047">
    <property type="entry name" value="F-box-like_dom_sf"/>
</dbReference>
<proteinExistence type="predicted"/>
<feature type="compositionally biased region" description="Acidic residues" evidence="1">
    <location>
        <begin position="182"/>
        <end position="194"/>
    </location>
</feature>
<accession>A0AAE0RBC3</accession>